<dbReference type="GO" id="GO:0005975">
    <property type="term" value="P:carbohydrate metabolic process"/>
    <property type="evidence" value="ECO:0007669"/>
    <property type="project" value="InterPro"/>
</dbReference>
<dbReference type="GO" id="GO:0004134">
    <property type="term" value="F:4-alpha-glucanotransferase activity"/>
    <property type="evidence" value="ECO:0007669"/>
    <property type="project" value="UniProtKB-EC"/>
</dbReference>
<dbReference type="PANTHER" id="PTHR32438">
    <property type="entry name" value="4-ALPHA-GLUCANOTRANSFERASE DPE1, CHLOROPLASTIC/AMYLOPLASTIC"/>
    <property type="match status" value="1"/>
</dbReference>
<dbReference type="NCBIfam" id="TIGR00217">
    <property type="entry name" value="malQ"/>
    <property type="match status" value="1"/>
</dbReference>
<dbReference type="Pfam" id="PF21226">
    <property type="entry name" value="MalQ_N"/>
    <property type="match status" value="1"/>
</dbReference>
<protein>
    <recommendedName>
        <fullName evidence="4 10">4-alpha-glucanotransferase</fullName>
        <ecNumber evidence="3 10">2.4.1.25</ecNumber>
    </recommendedName>
    <alternativeName>
        <fullName evidence="8 10">Amylomaltase</fullName>
    </alternativeName>
    <alternativeName>
        <fullName evidence="9 10">Disproportionating enzyme</fullName>
    </alternativeName>
</protein>
<evidence type="ECO:0000256" key="7">
    <source>
        <dbReference type="ARBA" id="ARBA00023277"/>
    </source>
</evidence>
<evidence type="ECO:0000256" key="1">
    <source>
        <dbReference type="ARBA" id="ARBA00000439"/>
    </source>
</evidence>
<keyword evidence="6 10" id="KW-0808">Transferase</keyword>
<evidence type="ECO:0000256" key="8">
    <source>
        <dbReference type="ARBA" id="ARBA00031423"/>
    </source>
</evidence>
<feature type="domain" description="MalQ N-terminal beta-sandwich" evidence="11">
    <location>
        <begin position="73"/>
        <end position="159"/>
    </location>
</feature>
<dbReference type="Proteomes" id="UP000321039">
    <property type="component" value="Unassembled WGS sequence"/>
</dbReference>
<dbReference type="Gene3D" id="3.20.20.80">
    <property type="entry name" value="Glycosidases"/>
    <property type="match status" value="1"/>
</dbReference>
<evidence type="ECO:0000256" key="10">
    <source>
        <dbReference type="RuleBase" id="RU361207"/>
    </source>
</evidence>
<evidence type="ECO:0000313" key="12">
    <source>
        <dbReference type="EMBL" id="TXS96584.1"/>
    </source>
</evidence>
<evidence type="ECO:0000259" key="11">
    <source>
        <dbReference type="Pfam" id="PF21226"/>
    </source>
</evidence>
<comment type="similarity">
    <text evidence="2 10">Belongs to the disproportionating enzyme family.</text>
</comment>
<organism evidence="12 13">
    <name type="scientific">Parahaliea maris</name>
    <dbReference type="NCBI Taxonomy" id="2716870"/>
    <lineage>
        <taxon>Bacteria</taxon>
        <taxon>Pseudomonadati</taxon>
        <taxon>Pseudomonadota</taxon>
        <taxon>Gammaproteobacteria</taxon>
        <taxon>Cellvibrionales</taxon>
        <taxon>Halieaceae</taxon>
        <taxon>Parahaliea</taxon>
    </lineage>
</organism>
<evidence type="ECO:0000313" key="13">
    <source>
        <dbReference type="Proteomes" id="UP000321039"/>
    </source>
</evidence>
<evidence type="ECO:0000256" key="4">
    <source>
        <dbReference type="ARBA" id="ARBA00020295"/>
    </source>
</evidence>
<evidence type="ECO:0000256" key="3">
    <source>
        <dbReference type="ARBA" id="ARBA00012560"/>
    </source>
</evidence>
<evidence type="ECO:0000256" key="2">
    <source>
        <dbReference type="ARBA" id="ARBA00005684"/>
    </source>
</evidence>
<gene>
    <name evidence="12" type="primary">malQ</name>
    <name evidence="12" type="ORF">FV139_03655</name>
</gene>
<dbReference type="SUPFAM" id="SSF51445">
    <property type="entry name" value="(Trans)glycosidases"/>
    <property type="match status" value="1"/>
</dbReference>
<dbReference type="RefSeq" id="WP_148066856.1">
    <property type="nucleotide sequence ID" value="NZ_VRZA01000001.1"/>
</dbReference>
<keyword evidence="7 10" id="KW-0119">Carbohydrate metabolism</keyword>
<evidence type="ECO:0000256" key="6">
    <source>
        <dbReference type="ARBA" id="ARBA00022679"/>
    </source>
</evidence>
<dbReference type="InterPro" id="IPR003385">
    <property type="entry name" value="Glyco_hydro_77"/>
</dbReference>
<name>A0A5C9A947_9GAMM</name>
<reference evidence="12 13" key="1">
    <citation type="submission" date="2019-08" db="EMBL/GenBank/DDBJ databases">
        <title>Parahaliea maris sp. nov., isolated from the surface seawater.</title>
        <authorList>
            <person name="Liu Y."/>
        </authorList>
    </citation>
    <scope>NUCLEOTIDE SEQUENCE [LARGE SCALE GENOMIC DNA]</scope>
    <source>
        <strain evidence="12 13">HSLHS9</strain>
    </source>
</reference>
<dbReference type="Pfam" id="PF02446">
    <property type="entry name" value="Glyco_hydro_77"/>
    <property type="match status" value="2"/>
</dbReference>
<sequence>MDDLGKLLYLAGVSADYLDYHGVRREISHEDRLRALRAMGVNTEDTAAVSAAVNALDADPWRLPLRPWYILSADAATVILHSHPDNLQQPLAWRLELEDGSVRQGSCRAADLSAAGEYFLDGLRYTGHQLELGDVPPGYHRLVLDSGETQHTSALFACPARAHEIDGEERFWGVSCQLYTLRSERNWGVGDFTDLRQLVQRLAELGADLVGLNPLHAPCSDSPDAASPYSPSDRRFLNPVYLDPEQIADWQECEQAGTVLLDGTRMARRNRLHDAALVDYDRVNALKYELFEVLYANFRQRHLGSDSLRARQFADFVAEEGEGLQHFSRYEMAHNPFPRRFGNDPRFFQYLQWQALAQLAQCQQAAEAAGMRVGLMRDLAVGAVSRGSEVRQTRGLFLPEATVGAPPDPLGPLGQDWGLPVINPLQLRQQQFAHFIELLRRNMDGAGALRIDHAMALMRLWWCLPESDDGPRSGLYVYYPRDELMALLRLESWRHRCLVVGEDLGVVPDDFRAEMHRGHIYGNRLLYFDTHLDGRHRLPDEQAPDTLTMITNHDVPTLADWWAGSDLERREVLGLYHHPGELAQQLDERRGQKQRLLDWLVQSGSLPPGQDPDQPFDLALCRLIHTTCARGRSRLLLLQLEDLQLMREPVNIPGTYLEYPNWRRKQGVDTARLLADPAVLALLADVDRERKA</sequence>
<comment type="catalytic activity">
    <reaction evidence="1 10">
        <text>Transfers a segment of a (1-&gt;4)-alpha-D-glucan to a new position in an acceptor, which may be glucose or a (1-&gt;4)-alpha-D-glucan.</text>
        <dbReference type="EC" id="2.4.1.25"/>
    </reaction>
</comment>
<evidence type="ECO:0000256" key="5">
    <source>
        <dbReference type="ARBA" id="ARBA00022676"/>
    </source>
</evidence>
<dbReference type="PANTHER" id="PTHR32438:SF5">
    <property type="entry name" value="4-ALPHA-GLUCANOTRANSFERASE DPE1, CHLOROPLASTIC_AMYLOPLASTIC"/>
    <property type="match status" value="1"/>
</dbReference>
<proteinExistence type="inferred from homology"/>
<dbReference type="EC" id="2.4.1.25" evidence="3 10"/>
<keyword evidence="5 10" id="KW-0328">Glycosyltransferase</keyword>
<comment type="caution">
    <text evidence="12">The sequence shown here is derived from an EMBL/GenBank/DDBJ whole genome shotgun (WGS) entry which is preliminary data.</text>
</comment>
<dbReference type="AlphaFoldDB" id="A0A5C9A947"/>
<evidence type="ECO:0000256" key="9">
    <source>
        <dbReference type="ARBA" id="ARBA00031501"/>
    </source>
</evidence>
<keyword evidence="13" id="KW-1185">Reference proteome</keyword>
<dbReference type="EMBL" id="VRZA01000001">
    <property type="protein sequence ID" value="TXS96584.1"/>
    <property type="molecule type" value="Genomic_DNA"/>
</dbReference>
<dbReference type="InterPro" id="IPR017853">
    <property type="entry name" value="GH"/>
</dbReference>
<accession>A0A5C9A947</accession>
<dbReference type="InterPro" id="IPR048458">
    <property type="entry name" value="MalQ_N"/>
</dbReference>